<proteinExistence type="predicted"/>
<dbReference type="Pfam" id="PF01094">
    <property type="entry name" value="ANF_receptor"/>
    <property type="match status" value="1"/>
</dbReference>
<keyword evidence="2 7" id="KW-0812">Transmembrane</keyword>
<keyword evidence="9" id="KW-1185">Reference proteome</keyword>
<evidence type="ECO:0000256" key="3">
    <source>
        <dbReference type="ARBA" id="ARBA00022989"/>
    </source>
</evidence>
<dbReference type="InterPro" id="IPR001828">
    <property type="entry name" value="ANF_lig-bd_rcpt"/>
</dbReference>
<dbReference type="GO" id="GO:0004930">
    <property type="term" value="F:G protein-coupled receptor activity"/>
    <property type="evidence" value="ECO:0007669"/>
    <property type="project" value="InterPro"/>
</dbReference>
<dbReference type="InterPro" id="IPR000337">
    <property type="entry name" value="GPCR_3"/>
</dbReference>
<comment type="subcellular location">
    <subcellularLocation>
        <location evidence="1">Membrane</location>
        <topology evidence="1">Multi-pass membrane protein</topology>
    </subcellularLocation>
</comment>
<evidence type="ECO:0000256" key="5">
    <source>
        <dbReference type="ARBA" id="ARBA00023170"/>
    </source>
</evidence>
<keyword evidence="4 7" id="KW-0472">Membrane</keyword>
<dbReference type="InterPro" id="IPR017978">
    <property type="entry name" value="GPCR_3_C"/>
</dbReference>
<dbReference type="InterPro" id="IPR050726">
    <property type="entry name" value="mGluR"/>
</dbReference>
<dbReference type="PRINTS" id="PR00248">
    <property type="entry name" value="GPCRMGR"/>
</dbReference>
<keyword evidence="5" id="KW-0675">Receptor</keyword>
<accession>A0A914UR82</accession>
<feature type="domain" description="G-protein coupled receptors family 3 profile" evidence="8">
    <location>
        <begin position="635"/>
        <end position="729"/>
    </location>
</feature>
<organism evidence="9 10">
    <name type="scientific">Plectus sambesii</name>
    <dbReference type="NCBI Taxonomy" id="2011161"/>
    <lineage>
        <taxon>Eukaryota</taxon>
        <taxon>Metazoa</taxon>
        <taxon>Ecdysozoa</taxon>
        <taxon>Nematoda</taxon>
        <taxon>Chromadorea</taxon>
        <taxon>Plectida</taxon>
        <taxon>Plectina</taxon>
        <taxon>Plectoidea</taxon>
        <taxon>Plectidae</taxon>
        <taxon>Plectus</taxon>
    </lineage>
</organism>
<protein>
    <submittedName>
        <fullName evidence="10">G-protein coupled receptors family 3 profile domain-containing protein</fullName>
    </submittedName>
</protein>
<name>A0A914UR82_9BILA</name>
<evidence type="ECO:0000259" key="8">
    <source>
        <dbReference type="PROSITE" id="PS50259"/>
    </source>
</evidence>
<evidence type="ECO:0000313" key="9">
    <source>
        <dbReference type="Proteomes" id="UP000887566"/>
    </source>
</evidence>
<dbReference type="Gene3D" id="3.40.50.2300">
    <property type="match status" value="2"/>
</dbReference>
<sequence length="729" mass="81648">YFEKNRAARLACDRPNDECTKIIVNAMKALKFNFGTYDPAEFTGEQLSFSSTPSGLLLANGIHIEGIHFFNDEKFGLVVNKIVEHSTGKAPRIIRETFRTKSTPFVKAQCPKYRPYCADCEQTVQTDAKKYFLSVPKQYQLYLLGLFDFHQGNSCQEPSNTSDISLPMALIHTVWTFRQRYPQLNLLNNVDLGALLVDSCSSGRQAVEVVSRSENDCLRISAPASNVTLVPGSVFGFASAMGANQHNAMKSLFIDNEAPAPLIGVDAHRNALTNEFSAYPSTQSQAVAVLRFLNAMEWDFVTVVLSDRDAESVNSYAEFEAAAADYGICVAQVVKVHYGTAPSIEPITNATVVFATARDTAAYFGALRRSRGVHVLVGDAHDWHVFETSDRRNFAGTVSIQPKDVLYGDFRQWLEIATPKTFPERWFWRYVEEQFKCALTPESTRTYGGKLCSGDELVDVSKLGRLTKSGYLSRGVERFLFAMDAVYKRMCPEQTGICDQFFASGRREIIEILKTTLIEDDFDIMNLRPGDDGKVDYYKIGNWSSETGLRFSETYRFYDASGKAIPAIKSTCRPPLCKCNLDADFFTKPLQAAGSFMAREKNLRNFEPFEPEAESALEQLVSGEWRNQPWNYVFLVLITLLLIVAIAVLILVSVKLYLRVVKGNQSLGICLLLGVIMLYATAYLFVFDASETLCRCRLFFHSLSYTICFGVMIAKATQLRNAETLGFAN</sequence>
<feature type="transmembrane region" description="Helical" evidence="7">
    <location>
        <begin position="630"/>
        <end position="654"/>
    </location>
</feature>
<evidence type="ECO:0000256" key="6">
    <source>
        <dbReference type="ARBA" id="ARBA00023180"/>
    </source>
</evidence>
<dbReference type="WBParaSite" id="PSAMB.scaffold11978size3026.g34530.t1">
    <property type="protein sequence ID" value="PSAMB.scaffold11978size3026.g34530.t1"/>
    <property type="gene ID" value="PSAMB.scaffold11978size3026.g34530"/>
</dbReference>
<keyword evidence="6" id="KW-0325">Glycoprotein</keyword>
<keyword evidence="3 7" id="KW-1133">Transmembrane helix</keyword>
<feature type="transmembrane region" description="Helical" evidence="7">
    <location>
        <begin position="666"/>
        <end position="686"/>
    </location>
</feature>
<evidence type="ECO:0000256" key="2">
    <source>
        <dbReference type="ARBA" id="ARBA00022692"/>
    </source>
</evidence>
<dbReference type="SUPFAM" id="SSF53822">
    <property type="entry name" value="Periplasmic binding protein-like I"/>
    <property type="match status" value="1"/>
</dbReference>
<evidence type="ECO:0000256" key="4">
    <source>
        <dbReference type="ARBA" id="ARBA00023136"/>
    </source>
</evidence>
<dbReference type="AlphaFoldDB" id="A0A914UR82"/>
<dbReference type="InterPro" id="IPR028082">
    <property type="entry name" value="Peripla_BP_I"/>
</dbReference>
<dbReference type="PANTHER" id="PTHR24060">
    <property type="entry name" value="METABOTROPIC GLUTAMATE RECEPTOR"/>
    <property type="match status" value="1"/>
</dbReference>
<feature type="transmembrane region" description="Helical" evidence="7">
    <location>
        <begin position="698"/>
        <end position="714"/>
    </location>
</feature>
<dbReference type="Proteomes" id="UP000887566">
    <property type="component" value="Unplaced"/>
</dbReference>
<evidence type="ECO:0000313" key="10">
    <source>
        <dbReference type="WBParaSite" id="PSAMB.scaffold11978size3026.g34530.t1"/>
    </source>
</evidence>
<dbReference type="Pfam" id="PF00003">
    <property type="entry name" value="7tm_3"/>
    <property type="match status" value="1"/>
</dbReference>
<reference evidence="10" key="1">
    <citation type="submission" date="2022-11" db="UniProtKB">
        <authorList>
            <consortium name="WormBaseParasite"/>
        </authorList>
    </citation>
    <scope>IDENTIFICATION</scope>
</reference>
<evidence type="ECO:0000256" key="1">
    <source>
        <dbReference type="ARBA" id="ARBA00004141"/>
    </source>
</evidence>
<dbReference type="GO" id="GO:0016020">
    <property type="term" value="C:membrane"/>
    <property type="evidence" value="ECO:0007669"/>
    <property type="project" value="UniProtKB-SubCell"/>
</dbReference>
<dbReference type="PROSITE" id="PS50259">
    <property type="entry name" value="G_PROTEIN_RECEP_F3_4"/>
    <property type="match status" value="1"/>
</dbReference>
<evidence type="ECO:0000256" key="7">
    <source>
        <dbReference type="SAM" id="Phobius"/>
    </source>
</evidence>